<dbReference type="InterPro" id="IPR036116">
    <property type="entry name" value="FN3_sf"/>
</dbReference>
<dbReference type="AlphaFoldDB" id="A0A2I3RCG4"/>
<dbReference type="CDD" id="cd00063">
    <property type="entry name" value="FN3"/>
    <property type="match status" value="2"/>
</dbReference>
<keyword evidence="6" id="KW-0677">Repeat</keyword>
<evidence type="ECO:0000256" key="6">
    <source>
        <dbReference type="ARBA" id="ARBA00022737"/>
    </source>
</evidence>
<keyword evidence="8 14" id="KW-0472">Membrane</keyword>
<dbReference type="FunFam" id="2.60.40.10:FF:001079">
    <property type="entry name" value="Interleukin 12 receptor subunit beta 2"/>
    <property type="match status" value="1"/>
</dbReference>
<evidence type="ECO:0000256" key="13">
    <source>
        <dbReference type="SAM" id="MobiDB-lite"/>
    </source>
</evidence>
<dbReference type="Pfam" id="PF00041">
    <property type="entry name" value="fn3"/>
    <property type="match status" value="1"/>
</dbReference>
<keyword evidence="9" id="KW-1015">Disulfide bond</keyword>
<protein>
    <recommendedName>
        <fullName evidence="12">Interleukin-12 receptor subunit beta-2</fullName>
    </recommendedName>
</protein>
<dbReference type="PROSITE" id="PS50853">
    <property type="entry name" value="FN3"/>
    <property type="match status" value="2"/>
</dbReference>
<evidence type="ECO:0000256" key="8">
    <source>
        <dbReference type="ARBA" id="ARBA00023136"/>
    </source>
</evidence>
<dbReference type="EMBL" id="AACZ04058190">
    <property type="status" value="NOT_ANNOTATED_CDS"/>
    <property type="molecule type" value="Genomic_DNA"/>
</dbReference>
<evidence type="ECO:0000313" key="18">
    <source>
        <dbReference type="Proteomes" id="UP000002277"/>
    </source>
</evidence>
<evidence type="ECO:0000256" key="14">
    <source>
        <dbReference type="SAM" id="Phobius"/>
    </source>
</evidence>
<evidence type="ECO:0000256" key="9">
    <source>
        <dbReference type="ARBA" id="ARBA00023157"/>
    </source>
</evidence>
<dbReference type="CTD" id="3595"/>
<feature type="signal peptide" evidence="15">
    <location>
        <begin position="1"/>
        <end position="23"/>
    </location>
</feature>
<feature type="region of interest" description="Disordered" evidence="13">
    <location>
        <begin position="639"/>
        <end position="669"/>
    </location>
</feature>
<evidence type="ECO:0000256" key="11">
    <source>
        <dbReference type="ARBA" id="ARBA00023180"/>
    </source>
</evidence>
<evidence type="ECO:0000256" key="7">
    <source>
        <dbReference type="ARBA" id="ARBA00022989"/>
    </source>
</evidence>
<feature type="chain" id="PRO_5015081120" description="Interleukin-12 receptor subunit beta-2" evidence="15">
    <location>
        <begin position="24"/>
        <end position="776"/>
    </location>
</feature>
<dbReference type="FunFam" id="2.60.40.10:FF:000789">
    <property type="entry name" value="Interleukin 12 receptor subunit beta 2"/>
    <property type="match status" value="1"/>
</dbReference>
<dbReference type="VGNC" id="VGNC:6886">
    <property type="gene designation" value="IL12RB2"/>
</dbReference>
<keyword evidence="10" id="KW-0675">Receptor</keyword>
<accession>A0A2I3RCG4</accession>
<dbReference type="FunFam" id="2.60.40.10:FF:000862">
    <property type="entry name" value="interleukin-12 receptor subunit beta-2 isoform X1"/>
    <property type="match status" value="1"/>
</dbReference>
<reference evidence="17" key="3">
    <citation type="submission" date="2025-09" db="UniProtKB">
        <authorList>
            <consortium name="Ensembl"/>
        </authorList>
    </citation>
    <scope>IDENTIFICATION</scope>
</reference>
<dbReference type="GO" id="GO:0005886">
    <property type="term" value="C:plasma membrane"/>
    <property type="evidence" value="ECO:0007669"/>
    <property type="project" value="UniProtKB-ARBA"/>
</dbReference>
<feature type="domain" description="Fibronectin type-III" evidence="16">
    <location>
        <begin position="423"/>
        <end position="534"/>
    </location>
</feature>
<evidence type="ECO:0000259" key="16">
    <source>
        <dbReference type="PROSITE" id="PS50853"/>
    </source>
</evidence>
<dbReference type="InterPro" id="IPR013783">
    <property type="entry name" value="Ig-like_fold"/>
</dbReference>
<comment type="similarity">
    <text evidence="2">Belongs to the type I cytokine receptor family. Type 2 subfamily.</text>
</comment>
<evidence type="ECO:0000256" key="10">
    <source>
        <dbReference type="ARBA" id="ARBA00023170"/>
    </source>
</evidence>
<evidence type="ECO:0000256" key="5">
    <source>
        <dbReference type="ARBA" id="ARBA00022729"/>
    </source>
</evidence>
<evidence type="ECO:0000256" key="12">
    <source>
        <dbReference type="ARBA" id="ARBA00067635"/>
    </source>
</evidence>
<name>A0A2I3RCG4_PANTR</name>
<dbReference type="PANTHER" id="PTHR48423:SF1">
    <property type="entry name" value="INTERLEUKIN-27 RECEPTOR SUBUNIT ALPHA"/>
    <property type="match status" value="1"/>
</dbReference>
<evidence type="ECO:0000256" key="1">
    <source>
        <dbReference type="ARBA" id="ARBA00004479"/>
    </source>
</evidence>
<dbReference type="Ensembl" id="ENSPTRT00000085678.1">
    <property type="protein sequence ID" value="ENSPTRP00000062341.1"/>
    <property type="gene ID" value="ENSPTRG00000000840.6"/>
</dbReference>
<accession>A0A2J8NHA8</accession>
<dbReference type="PROSITE" id="PS01353">
    <property type="entry name" value="HEMATOPO_REC_L_F2"/>
    <property type="match status" value="1"/>
</dbReference>
<dbReference type="SUPFAM" id="SSF49265">
    <property type="entry name" value="Fibronectin type III"/>
    <property type="match status" value="3"/>
</dbReference>
<evidence type="ECO:0000256" key="3">
    <source>
        <dbReference type="ARBA" id="ARBA00022553"/>
    </source>
</evidence>
<dbReference type="RefSeq" id="XP_063656705.1">
    <property type="nucleotide sequence ID" value="XM_063800635.1"/>
</dbReference>
<keyword evidence="11" id="KW-0325">Glycoprotein</keyword>
<feature type="transmembrane region" description="Helical" evidence="14">
    <location>
        <begin position="537"/>
        <end position="555"/>
    </location>
</feature>
<dbReference type="RefSeq" id="XP_063656704.1">
    <property type="nucleotide sequence ID" value="XM_063800634.1"/>
</dbReference>
<keyword evidence="18" id="KW-1185">Reference proteome</keyword>
<dbReference type="InterPro" id="IPR010457">
    <property type="entry name" value="IgC2-like_lig-bd"/>
</dbReference>
<dbReference type="Proteomes" id="UP000002277">
    <property type="component" value="Chromosome 1"/>
</dbReference>
<reference evidence="17" key="2">
    <citation type="submission" date="2025-08" db="UniProtKB">
        <authorList>
            <consortium name="Ensembl"/>
        </authorList>
    </citation>
    <scope>IDENTIFICATION</scope>
</reference>
<dbReference type="Pfam" id="PF06328">
    <property type="entry name" value="Lep_receptor_Ig"/>
    <property type="match status" value="1"/>
</dbReference>
<evidence type="ECO:0000256" key="15">
    <source>
        <dbReference type="SAM" id="SignalP"/>
    </source>
</evidence>
<feature type="compositionally biased region" description="Basic and acidic residues" evidence="13">
    <location>
        <begin position="642"/>
        <end position="658"/>
    </location>
</feature>
<keyword evidence="5 15" id="KW-0732">Signal</keyword>
<dbReference type="InterPro" id="IPR003961">
    <property type="entry name" value="FN3_dom"/>
</dbReference>
<evidence type="ECO:0000313" key="17">
    <source>
        <dbReference type="Ensembl" id="ENSPTRP00000062341.1"/>
    </source>
</evidence>
<evidence type="ECO:0000256" key="2">
    <source>
        <dbReference type="ARBA" id="ARBA00008921"/>
    </source>
</evidence>
<dbReference type="GeneID" id="469348"/>
<dbReference type="InterPro" id="IPR052672">
    <property type="entry name" value="Type1_Cytokine_Rcpt_Type2"/>
</dbReference>
<keyword evidence="3" id="KW-0597">Phosphoprotein</keyword>
<organism evidence="17 18">
    <name type="scientific">Pan troglodytes</name>
    <name type="common">Chimpanzee</name>
    <dbReference type="NCBI Taxonomy" id="9598"/>
    <lineage>
        <taxon>Eukaryota</taxon>
        <taxon>Metazoa</taxon>
        <taxon>Chordata</taxon>
        <taxon>Craniata</taxon>
        <taxon>Vertebrata</taxon>
        <taxon>Euteleostomi</taxon>
        <taxon>Mammalia</taxon>
        <taxon>Eutheria</taxon>
        <taxon>Euarchontoglires</taxon>
        <taxon>Primates</taxon>
        <taxon>Haplorrhini</taxon>
        <taxon>Catarrhini</taxon>
        <taxon>Hominidae</taxon>
        <taxon>Pan</taxon>
    </lineage>
</organism>
<dbReference type="GO" id="GO:0004896">
    <property type="term" value="F:cytokine receptor activity"/>
    <property type="evidence" value="ECO:0007669"/>
    <property type="project" value="InterPro"/>
</dbReference>
<feature type="domain" description="Fibronectin type-III" evidence="16">
    <location>
        <begin position="226"/>
        <end position="319"/>
    </location>
</feature>
<reference evidence="17 18" key="1">
    <citation type="journal article" date="2005" name="Nature">
        <title>Initial sequence of the chimpanzee genome and comparison with the human genome.</title>
        <authorList>
            <consortium name="Chimpanzee sequencing and analysis consortium"/>
        </authorList>
    </citation>
    <scope>NUCLEOTIDE SEQUENCE [LARGE SCALE GENOMIC DNA]</scope>
</reference>
<dbReference type="Gene3D" id="2.60.40.10">
    <property type="entry name" value="Immunoglobulins"/>
    <property type="match status" value="4"/>
</dbReference>
<dbReference type="InterPro" id="IPR003529">
    <property type="entry name" value="Hematopoietin_rcpt_Gp130_CS"/>
</dbReference>
<proteinExistence type="inferred from homology"/>
<sequence>MAHTFRGCSLAFMFIITWLLIKAKIDACKRGDVTVKPSHVILLGSTVNISCSLKPRQGCFHYSRRNKLILYKFDRRINFHHGHSLNSQVTGLPLGTTLFVCKLACINSDEIQICGAEIFVGVAPEQPQNLSCIQKGEQGTVACTWKRGRDTHLYTEYTLQLSGPKNLTWQKQCKDTYCDYLDFGINLTPESPESNFTAKVTAVNSLGSSSSLPSTFTFLDIVRPLPPWDIRIKFQKASVSRCTLYWRDEGLVLLNRLRYRPSNSRLWNMVNVTKAKGRHDLLDLKPFTEYEFQISSKLHLYKGSWSDWSESLRAQTPEEEPTGMLDVWYMKRHIDYSRQQISLFWKNLSVSEARGKILHYQVTLQELTGGKAMTQNITGHTSWTTVIPRTGNWAVAVSAANSKGSSLPTRINIMNLCEAGLLAPRQVSANSEGMDNILVTWQPPRKDPSAVQEYVVEWRELHPGGDTQVPLNWLRSPPYNVSALISEIPYRVSQNSHPINSLQPRVTYVLWMTALTAAGESSHGNEREFCLQGKANWMAFVAPSICIAIIMVGIFSTHYFQQKVFVLLAALRPQWCSREIPDPANSTCAKKYPIAEEKTQLPLDRLLIDWPMPEDPEPLVISEVLHQVTPVFRRPPCSNWPQREKGIQGHQASEKDMMHSASSPPPPRALQAESRQLVDLYKVLESRGSDPKPENPACPWTVLPAGDLPTHDGYLPSNIDDLPSHEAPLADSLEELEPQHISLSVFPSSSLHPLTFSCGDKLTLDQLKMRCDSLML</sequence>
<dbReference type="RefSeq" id="XP_063656703.1">
    <property type="nucleotide sequence ID" value="XM_063800633.1"/>
</dbReference>
<dbReference type="PANTHER" id="PTHR48423">
    <property type="entry name" value="INTERLEUKIN-27 RECEPTOR SUBUNIT ALPHA"/>
    <property type="match status" value="1"/>
</dbReference>
<evidence type="ECO:0000256" key="4">
    <source>
        <dbReference type="ARBA" id="ARBA00022692"/>
    </source>
</evidence>
<keyword evidence="4 14" id="KW-0812">Transmembrane</keyword>
<keyword evidence="7 14" id="KW-1133">Transmembrane helix</keyword>
<gene>
    <name evidence="17 19" type="primary">IL12RB2</name>
</gene>
<evidence type="ECO:0000313" key="19">
    <source>
        <dbReference type="VGNC" id="VGNC:6886"/>
    </source>
</evidence>
<comment type="subcellular location">
    <subcellularLocation>
        <location evidence="1">Membrane</location>
        <topology evidence="1">Single-pass type I membrane protein</topology>
    </subcellularLocation>
</comment>
<dbReference type="SMART" id="SM00060">
    <property type="entry name" value="FN3"/>
    <property type="match status" value="3"/>
</dbReference>
<dbReference type="FunFam" id="2.60.40.10:FF:000875">
    <property type="entry name" value="Interleukin 12 receptor subunit beta 2"/>
    <property type="match status" value="1"/>
</dbReference>
<dbReference type="GeneTree" id="ENSGT00940000159829"/>
<dbReference type="Bgee" id="ENSPTRG00000000840">
    <property type="expression patterns" value="Expressed in hindlimb stylopod muscle and 15 other cell types or tissues"/>
</dbReference>